<name>A0ABW6Z562_9ACTN</name>
<dbReference type="Pfam" id="PF04686">
    <property type="entry name" value="SsgA"/>
    <property type="match status" value="1"/>
</dbReference>
<proteinExistence type="inferred from homology"/>
<evidence type="ECO:0000256" key="1">
    <source>
        <dbReference type="ARBA" id="ARBA00004431"/>
    </source>
</evidence>
<comment type="caution">
    <text evidence="7">The sequence shown here is derived from an EMBL/GenBank/DDBJ whole genome shotgun (WGS) entry which is preliminary data.</text>
</comment>
<keyword evidence="3" id="KW-0132">Cell division</keyword>
<comment type="similarity">
    <text evidence="2">Belongs to the SsgA family.</text>
</comment>
<dbReference type="Gene3D" id="2.30.31.20">
    <property type="entry name" value="Sporulation-specific cell division protein SsgB"/>
    <property type="match status" value="1"/>
</dbReference>
<keyword evidence="5" id="KW-0717">Septation</keyword>
<keyword evidence="4" id="KW-0749">Sporulation</keyword>
<organism evidence="7 8">
    <name type="scientific">Streptomyces eurythermus</name>
    <dbReference type="NCBI Taxonomy" id="42237"/>
    <lineage>
        <taxon>Bacteria</taxon>
        <taxon>Bacillati</taxon>
        <taxon>Actinomycetota</taxon>
        <taxon>Actinomycetes</taxon>
        <taxon>Kitasatosporales</taxon>
        <taxon>Streptomycetaceae</taxon>
        <taxon>Streptomyces</taxon>
    </lineage>
</organism>
<protein>
    <submittedName>
        <fullName evidence="7">SsgA family sporulation/cell division regulator</fullName>
    </submittedName>
</protein>
<evidence type="ECO:0000256" key="5">
    <source>
        <dbReference type="ARBA" id="ARBA00023210"/>
    </source>
</evidence>
<evidence type="ECO:0000313" key="8">
    <source>
        <dbReference type="Proteomes" id="UP001603418"/>
    </source>
</evidence>
<dbReference type="RefSeq" id="WP_244405441.1">
    <property type="nucleotide sequence ID" value="NZ_JBFACJ010000039.1"/>
</dbReference>
<accession>A0ABW6Z562</accession>
<evidence type="ECO:0000256" key="6">
    <source>
        <dbReference type="ARBA" id="ARBA00023306"/>
    </source>
</evidence>
<evidence type="ECO:0000256" key="4">
    <source>
        <dbReference type="ARBA" id="ARBA00022969"/>
    </source>
</evidence>
<keyword evidence="8" id="KW-1185">Reference proteome</keyword>
<dbReference type="EMBL" id="JBICBM010000014">
    <property type="protein sequence ID" value="MFF9885579.1"/>
    <property type="molecule type" value="Genomic_DNA"/>
</dbReference>
<evidence type="ECO:0000313" key="7">
    <source>
        <dbReference type="EMBL" id="MFF9885579.1"/>
    </source>
</evidence>
<gene>
    <name evidence="7" type="ORF">ACF1HC_28905</name>
</gene>
<evidence type="ECO:0000256" key="2">
    <source>
        <dbReference type="ARBA" id="ARBA00009323"/>
    </source>
</evidence>
<dbReference type="InterPro" id="IPR038658">
    <property type="entry name" value="SsgB_sf"/>
</dbReference>
<keyword evidence="6" id="KW-0131">Cell cycle</keyword>
<reference evidence="7 8" key="1">
    <citation type="submission" date="2024-10" db="EMBL/GenBank/DDBJ databases">
        <title>The Natural Products Discovery Center: Release of the First 8490 Sequenced Strains for Exploring Actinobacteria Biosynthetic Diversity.</title>
        <authorList>
            <person name="Kalkreuter E."/>
            <person name="Kautsar S.A."/>
            <person name="Yang D."/>
            <person name="Bader C.D."/>
            <person name="Teijaro C.N."/>
            <person name="Fluegel L."/>
            <person name="Davis C.M."/>
            <person name="Simpson J.R."/>
            <person name="Lauterbach L."/>
            <person name="Steele A.D."/>
            <person name="Gui C."/>
            <person name="Meng S."/>
            <person name="Li G."/>
            <person name="Viehrig K."/>
            <person name="Ye F."/>
            <person name="Su P."/>
            <person name="Kiefer A.F."/>
            <person name="Nichols A."/>
            <person name="Cepeda A.J."/>
            <person name="Yan W."/>
            <person name="Fan B."/>
            <person name="Jiang Y."/>
            <person name="Adhikari A."/>
            <person name="Zheng C.-J."/>
            <person name="Schuster L."/>
            <person name="Cowan T.M."/>
            <person name="Smanski M.J."/>
            <person name="Chevrette M.G."/>
            <person name="De Carvalho L.P.S."/>
            <person name="Shen B."/>
        </authorList>
    </citation>
    <scope>NUCLEOTIDE SEQUENCE [LARGE SCALE GENOMIC DNA]</scope>
    <source>
        <strain evidence="7 8">NPDC013366</strain>
    </source>
</reference>
<evidence type="ECO:0000256" key="3">
    <source>
        <dbReference type="ARBA" id="ARBA00022618"/>
    </source>
</evidence>
<dbReference type="InterPro" id="IPR006776">
    <property type="entry name" value="SsgB"/>
</dbReference>
<sequence>MEQHLGTATCHMTARVSTRAGLISPLPAEFLYQAGDPYAVQLSLGPSTGSARVWTFARDLLAEGVERPAGAGDVRVAPRCRHHPYSLRIVLTNRDGTALIELPAEKVAGFLRQAFSLVPPGTESRHLNIDGTITALMGRSR</sequence>
<comment type="subcellular location">
    <subcellularLocation>
        <location evidence="1">Cell septum</location>
    </subcellularLocation>
</comment>
<dbReference type="Proteomes" id="UP001603418">
    <property type="component" value="Unassembled WGS sequence"/>
</dbReference>